<gene>
    <name evidence="1" type="ORF">ASPWEDRAFT_35748</name>
</gene>
<dbReference type="GeneID" id="63750138"/>
<accession>A0A1L9RTB6</accession>
<dbReference type="OrthoDB" id="10003767at2759"/>
<dbReference type="VEuPathDB" id="FungiDB:ASPWEDRAFT_35748"/>
<dbReference type="RefSeq" id="XP_040691848.1">
    <property type="nucleotide sequence ID" value="XM_040834290.1"/>
</dbReference>
<keyword evidence="2" id="KW-1185">Reference proteome</keyword>
<protein>
    <submittedName>
        <fullName evidence="1">Uncharacterized protein</fullName>
    </submittedName>
</protein>
<dbReference type="Proteomes" id="UP000184383">
    <property type="component" value="Unassembled WGS sequence"/>
</dbReference>
<organism evidence="1 2">
    <name type="scientific">Aspergillus wentii DTO 134E9</name>
    <dbReference type="NCBI Taxonomy" id="1073089"/>
    <lineage>
        <taxon>Eukaryota</taxon>
        <taxon>Fungi</taxon>
        <taxon>Dikarya</taxon>
        <taxon>Ascomycota</taxon>
        <taxon>Pezizomycotina</taxon>
        <taxon>Eurotiomycetes</taxon>
        <taxon>Eurotiomycetidae</taxon>
        <taxon>Eurotiales</taxon>
        <taxon>Aspergillaceae</taxon>
        <taxon>Aspergillus</taxon>
        <taxon>Aspergillus subgen. Cremei</taxon>
    </lineage>
</organism>
<dbReference type="AlphaFoldDB" id="A0A1L9RTB6"/>
<reference evidence="2" key="1">
    <citation type="journal article" date="2017" name="Genome Biol.">
        <title>Comparative genomics reveals high biological diversity and specific adaptations in the industrially and medically important fungal genus Aspergillus.</title>
        <authorList>
            <person name="de Vries R.P."/>
            <person name="Riley R."/>
            <person name="Wiebenga A."/>
            <person name="Aguilar-Osorio G."/>
            <person name="Amillis S."/>
            <person name="Uchima C.A."/>
            <person name="Anderluh G."/>
            <person name="Asadollahi M."/>
            <person name="Askin M."/>
            <person name="Barry K."/>
            <person name="Battaglia E."/>
            <person name="Bayram O."/>
            <person name="Benocci T."/>
            <person name="Braus-Stromeyer S.A."/>
            <person name="Caldana C."/>
            <person name="Canovas D."/>
            <person name="Cerqueira G.C."/>
            <person name="Chen F."/>
            <person name="Chen W."/>
            <person name="Choi C."/>
            <person name="Clum A."/>
            <person name="Dos Santos R.A."/>
            <person name="Damasio A.R."/>
            <person name="Diallinas G."/>
            <person name="Emri T."/>
            <person name="Fekete E."/>
            <person name="Flipphi M."/>
            <person name="Freyberg S."/>
            <person name="Gallo A."/>
            <person name="Gournas C."/>
            <person name="Habgood R."/>
            <person name="Hainaut M."/>
            <person name="Harispe M.L."/>
            <person name="Henrissat B."/>
            <person name="Hilden K.S."/>
            <person name="Hope R."/>
            <person name="Hossain A."/>
            <person name="Karabika E."/>
            <person name="Karaffa L."/>
            <person name="Karanyi Z."/>
            <person name="Krasevec N."/>
            <person name="Kuo A."/>
            <person name="Kusch H."/>
            <person name="LaButti K."/>
            <person name="Lagendijk E.L."/>
            <person name="Lapidus A."/>
            <person name="Levasseur A."/>
            <person name="Lindquist E."/>
            <person name="Lipzen A."/>
            <person name="Logrieco A.F."/>
            <person name="MacCabe A."/>
            <person name="Maekelae M.R."/>
            <person name="Malavazi I."/>
            <person name="Melin P."/>
            <person name="Meyer V."/>
            <person name="Mielnichuk N."/>
            <person name="Miskei M."/>
            <person name="Molnar A.P."/>
            <person name="Mule G."/>
            <person name="Ngan C.Y."/>
            <person name="Orejas M."/>
            <person name="Orosz E."/>
            <person name="Ouedraogo J.P."/>
            <person name="Overkamp K.M."/>
            <person name="Park H.-S."/>
            <person name="Perrone G."/>
            <person name="Piumi F."/>
            <person name="Punt P.J."/>
            <person name="Ram A.F."/>
            <person name="Ramon A."/>
            <person name="Rauscher S."/>
            <person name="Record E."/>
            <person name="Riano-Pachon D.M."/>
            <person name="Robert V."/>
            <person name="Roehrig J."/>
            <person name="Ruller R."/>
            <person name="Salamov A."/>
            <person name="Salih N.S."/>
            <person name="Samson R.A."/>
            <person name="Sandor E."/>
            <person name="Sanguinetti M."/>
            <person name="Schuetze T."/>
            <person name="Sepcic K."/>
            <person name="Shelest E."/>
            <person name="Sherlock G."/>
            <person name="Sophianopoulou V."/>
            <person name="Squina F.M."/>
            <person name="Sun H."/>
            <person name="Susca A."/>
            <person name="Todd R.B."/>
            <person name="Tsang A."/>
            <person name="Unkles S.E."/>
            <person name="van de Wiele N."/>
            <person name="van Rossen-Uffink D."/>
            <person name="Oliveira J.V."/>
            <person name="Vesth T.C."/>
            <person name="Visser J."/>
            <person name="Yu J.-H."/>
            <person name="Zhou M."/>
            <person name="Andersen M.R."/>
            <person name="Archer D.B."/>
            <person name="Baker S.E."/>
            <person name="Benoit I."/>
            <person name="Brakhage A.A."/>
            <person name="Braus G.H."/>
            <person name="Fischer R."/>
            <person name="Frisvad J.C."/>
            <person name="Goldman G.H."/>
            <person name="Houbraken J."/>
            <person name="Oakley B."/>
            <person name="Pocsi I."/>
            <person name="Scazzocchio C."/>
            <person name="Seiboth B."/>
            <person name="vanKuyk P.A."/>
            <person name="Wortman J."/>
            <person name="Dyer P.S."/>
            <person name="Grigoriev I.V."/>
        </authorList>
    </citation>
    <scope>NUCLEOTIDE SEQUENCE [LARGE SCALE GENOMIC DNA]</scope>
    <source>
        <strain evidence="2">DTO 134E9</strain>
    </source>
</reference>
<name>A0A1L9RTB6_ASPWE</name>
<evidence type="ECO:0000313" key="1">
    <source>
        <dbReference type="EMBL" id="OJJ38172.1"/>
    </source>
</evidence>
<evidence type="ECO:0000313" key="2">
    <source>
        <dbReference type="Proteomes" id="UP000184383"/>
    </source>
</evidence>
<proteinExistence type="predicted"/>
<sequence length="80" mass="9203">MYKTKTYRQNISVRLTSSKARENLKIPVPRILAYCSRAIGRKLGSEYIVMERGPSIELGRVWETLKPRDKLPIVKQIGSI</sequence>
<dbReference type="EMBL" id="KV878210">
    <property type="protein sequence ID" value="OJJ38172.1"/>
    <property type="molecule type" value="Genomic_DNA"/>
</dbReference>